<organism evidence="1 2">
    <name type="scientific">Arcanobacterium canis</name>
    <dbReference type="NCBI Taxonomy" id="999183"/>
    <lineage>
        <taxon>Bacteria</taxon>
        <taxon>Bacillati</taxon>
        <taxon>Actinomycetota</taxon>
        <taxon>Actinomycetes</taxon>
        <taxon>Actinomycetales</taxon>
        <taxon>Actinomycetaceae</taxon>
        <taxon>Arcanobacterium</taxon>
    </lineage>
</organism>
<name>A0ABY8G1A7_9ACTO</name>
<evidence type="ECO:0000313" key="2">
    <source>
        <dbReference type="Proteomes" id="UP001215216"/>
    </source>
</evidence>
<accession>A0ABY8G1A7</accession>
<protein>
    <submittedName>
        <fullName evidence="1">Uncharacterized protein</fullName>
    </submittedName>
</protein>
<keyword evidence="2" id="KW-1185">Reference proteome</keyword>
<dbReference type="RefSeq" id="WP_278013260.1">
    <property type="nucleotide sequence ID" value="NZ_CP121208.1"/>
</dbReference>
<dbReference type="EMBL" id="CP121208">
    <property type="protein sequence ID" value="WFM83865.1"/>
    <property type="molecule type" value="Genomic_DNA"/>
</dbReference>
<proteinExistence type="predicted"/>
<sequence>MINIGSFVSALSRPVTTAVSFMKPQELDARALAALETYAAYGESLEAGGHTLTQTTETTCAAMVLMVARAYLRADLREQLEEHPGFASEIEDELYHQLRRKAVAGRWEWPKKLGTPPWTLARELSRLDKATYFSTAVDDSSERGWTILQWAAHATTVGLPVPLYAGGDIDQGFGAIVPRHVVLAIPGNPFTPDNIPQLSIYDPASGLVHEVPLPLLVDRTTPAPFLGNWSRIVWAVLPDKMSD</sequence>
<evidence type="ECO:0000313" key="1">
    <source>
        <dbReference type="EMBL" id="WFM83865.1"/>
    </source>
</evidence>
<reference evidence="1 2" key="1">
    <citation type="submission" date="2023-03" db="EMBL/GenBank/DDBJ databases">
        <title>Complete genome of Arcanobacterium canis strain DSM 25104 isolated in 2010 from a canine otitis externa in Germany.</title>
        <authorList>
            <person name="Borowiak M."/>
            <person name="Kreitlow A."/>
            <person name="Malorny B."/>
            <person name="Laemmler C."/>
            <person name="Prenger-Berninghoff E."/>
            <person name="Ploetz M."/>
            <person name="Abdulmawjood A."/>
        </authorList>
    </citation>
    <scope>NUCLEOTIDE SEQUENCE [LARGE SCALE GENOMIC DNA]</scope>
    <source>
        <strain evidence="1 2">DSM 25104</strain>
    </source>
</reference>
<gene>
    <name evidence="1" type="ORF">P7079_02485</name>
</gene>
<dbReference type="Proteomes" id="UP001215216">
    <property type="component" value="Chromosome"/>
</dbReference>